<dbReference type="KEGG" id="tae:TepiRe1_0489"/>
<dbReference type="InterPro" id="IPR000914">
    <property type="entry name" value="SBP_5_dom"/>
</dbReference>
<dbReference type="Proteomes" id="UP000010802">
    <property type="component" value="Chromosome"/>
</dbReference>
<dbReference type="EMBL" id="HF563609">
    <property type="protein sequence ID" value="CCP25168.1"/>
    <property type="molecule type" value="Genomic_DNA"/>
</dbReference>
<feature type="signal peptide" evidence="4">
    <location>
        <begin position="1"/>
        <end position="31"/>
    </location>
</feature>
<dbReference type="PANTHER" id="PTHR30290:SF9">
    <property type="entry name" value="OLIGOPEPTIDE-BINDING PROTEIN APPA"/>
    <property type="match status" value="1"/>
</dbReference>
<dbReference type="Gene3D" id="3.10.105.10">
    <property type="entry name" value="Dipeptide-binding Protein, Domain 3"/>
    <property type="match status" value="1"/>
</dbReference>
<dbReference type="PROSITE" id="PS51257">
    <property type="entry name" value="PROKAR_LIPOPROTEIN"/>
    <property type="match status" value="1"/>
</dbReference>
<dbReference type="PIRSF" id="PIRSF002741">
    <property type="entry name" value="MppA"/>
    <property type="match status" value="1"/>
</dbReference>
<dbReference type="STRING" id="1209989.TepRe1_0442"/>
<comment type="similarity">
    <text evidence="1">Belongs to the bacterial solute-binding protein 5 family.</text>
</comment>
<dbReference type="Gene3D" id="3.40.190.10">
    <property type="entry name" value="Periplasmic binding protein-like II"/>
    <property type="match status" value="1"/>
</dbReference>
<dbReference type="SUPFAM" id="SSF53850">
    <property type="entry name" value="Periplasmic binding protein-like II"/>
    <property type="match status" value="1"/>
</dbReference>
<evidence type="ECO:0000313" key="6">
    <source>
        <dbReference type="EMBL" id="CCP25168.1"/>
    </source>
</evidence>
<dbReference type="GO" id="GO:1904680">
    <property type="term" value="F:peptide transmembrane transporter activity"/>
    <property type="evidence" value="ECO:0007669"/>
    <property type="project" value="TreeGrafter"/>
</dbReference>
<evidence type="ECO:0000256" key="4">
    <source>
        <dbReference type="SAM" id="SignalP"/>
    </source>
</evidence>
<proteinExistence type="inferred from homology"/>
<accession>L0RZZ1</accession>
<evidence type="ECO:0000259" key="5">
    <source>
        <dbReference type="Pfam" id="PF00496"/>
    </source>
</evidence>
<feature type="chain" id="PRO_5003318072" evidence="4">
    <location>
        <begin position="32"/>
        <end position="544"/>
    </location>
</feature>
<dbReference type="OrthoDB" id="9796817at2"/>
<feature type="domain" description="Solute-binding protein family 5" evidence="5">
    <location>
        <begin position="91"/>
        <end position="459"/>
    </location>
</feature>
<keyword evidence="2" id="KW-0813">Transport</keyword>
<keyword evidence="3 4" id="KW-0732">Signal</keyword>
<dbReference type="KEGG" id="tep:TepRe1_0442"/>
<dbReference type="InterPro" id="IPR039424">
    <property type="entry name" value="SBP_5"/>
</dbReference>
<dbReference type="PANTHER" id="PTHR30290">
    <property type="entry name" value="PERIPLASMIC BINDING COMPONENT OF ABC TRANSPORTER"/>
    <property type="match status" value="1"/>
</dbReference>
<dbReference type="Gene3D" id="3.90.76.10">
    <property type="entry name" value="Dipeptide-binding Protein, Domain 1"/>
    <property type="match status" value="1"/>
</dbReference>
<sequence length="544" mass="60735">MFKSTRKTATMLVSLLLVLLIALTGCGGSGANPDSEVTSQNADKQGPKVVTMAIVSNWDSLIPHDTTSSYSDVIINQIFDKLAIIRSDGTFAPRLADSWEMNEDSTVFTFKLNENAKWHDGKPVTANDVVFTAQVMSNADVPAARRSTRYFTGTDDSGIETSAGSIGVEAVDEKTVAFHLKSPMDPSYFLAIFNRDFYIIPEHVFEGVEMADINKNEFWQKPIVGSGPCKFDNVITGERVELTANENYYLGKPDFDRLVIKVVGAQNLLSGLISGDIDIIAEGSISLQDWDMAQAQENLVTVSIPSLGYQYMTCNTSKPYMTQKIRQAIDLAINRDVIINQLLKGEGVPATGPLPETHLYFNKELLPIEYDVEKAKQMVEEEGWDESRELLLIVPQGNQVREKSAPLIQQDLQKIGIKTRIQITDFPTLLTMLRDGDYDLGLIGSAGSLDPGESVFNVTVGHMNNFAHLTDPTLGNLGQKGSRGTSFEERKPIYDEYQMVLNEQMPFVWLYFPNKLQAYNKRLSNVPVEDFAFMNWCVWEWKVD</sequence>
<dbReference type="CDD" id="cd08513">
    <property type="entry name" value="PBP2_thermophilic_Hb8_like"/>
    <property type="match status" value="1"/>
</dbReference>
<evidence type="ECO:0000256" key="2">
    <source>
        <dbReference type="ARBA" id="ARBA00022448"/>
    </source>
</evidence>
<protein>
    <submittedName>
        <fullName evidence="6">ABC-type transporter, periplasmic subunit</fullName>
    </submittedName>
</protein>
<dbReference type="HOGENOM" id="CLU_017028_8_4_9"/>
<dbReference type="GO" id="GO:0015833">
    <property type="term" value="P:peptide transport"/>
    <property type="evidence" value="ECO:0007669"/>
    <property type="project" value="TreeGrafter"/>
</dbReference>
<gene>
    <name evidence="6" type="ordered locus">TEPIRE1_0489</name>
</gene>
<dbReference type="PATRIC" id="fig|1209989.3.peg.515"/>
<dbReference type="eggNOG" id="COG0747">
    <property type="taxonomic scope" value="Bacteria"/>
</dbReference>
<name>F4LUS3_TEPAE</name>
<dbReference type="AlphaFoldDB" id="F4LUS3"/>
<organism evidence="6 7">
    <name type="scientific">Tepidanaerobacter acetatoxydans (strain DSM 21804 / JCM 16047 / Re1)</name>
    <dbReference type="NCBI Taxonomy" id="1209989"/>
    <lineage>
        <taxon>Bacteria</taxon>
        <taxon>Bacillati</taxon>
        <taxon>Bacillota</taxon>
        <taxon>Clostridia</taxon>
        <taxon>Thermosediminibacterales</taxon>
        <taxon>Tepidanaerobacteraceae</taxon>
        <taxon>Tepidanaerobacter</taxon>
    </lineage>
</organism>
<keyword evidence="7" id="KW-1185">Reference proteome</keyword>
<evidence type="ECO:0000256" key="3">
    <source>
        <dbReference type="ARBA" id="ARBA00022729"/>
    </source>
</evidence>
<accession>F4LUS3</accession>
<dbReference type="Pfam" id="PF00496">
    <property type="entry name" value="SBP_bac_5"/>
    <property type="match status" value="1"/>
</dbReference>
<evidence type="ECO:0000313" key="7">
    <source>
        <dbReference type="Proteomes" id="UP000010802"/>
    </source>
</evidence>
<dbReference type="GO" id="GO:0042597">
    <property type="term" value="C:periplasmic space"/>
    <property type="evidence" value="ECO:0007669"/>
    <property type="project" value="UniProtKB-ARBA"/>
</dbReference>
<evidence type="ECO:0000256" key="1">
    <source>
        <dbReference type="ARBA" id="ARBA00005695"/>
    </source>
</evidence>
<reference evidence="7" key="1">
    <citation type="journal article" date="2013" name="Genome Announc.">
        <title>First genome sequence of a syntrophic acetate-oxidizing bacterium, Tepidanaerobacter acetatoxydans strain Re1.</title>
        <authorList>
            <person name="Manzoor S."/>
            <person name="Bongcam-Rudloff E."/>
            <person name="Schnurer A."/>
            <person name="Muller B."/>
        </authorList>
    </citation>
    <scope>NUCLEOTIDE SEQUENCE [LARGE SCALE GENOMIC DNA]</scope>
    <source>
        <strain evidence="7">Re1</strain>
    </source>
</reference>
<dbReference type="InterPro" id="IPR030678">
    <property type="entry name" value="Peptide/Ni-bd"/>
</dbReference>
<dbReference type="GO" id="GO:0043190">
    <property type="term" value="C:ATP-binding cassette (ABC) transporter complex"/>
    <property type="evidence" value="ECO:0007669"/>
    <property type="project" value="InterPro"/>
</dbReference>
<dbReference type="RefSeq" id="WP_013777564.1">
    <property type="nucleotide sequence ID" value="NC_015519.1"/>
</dbReference>